<proteinExistence type="predicted"/>
<dbReference type="RefSeq" id="WP_068773253.1">
    <property type="nucleotide sequence ID" value="NZ_KV441849.1"/>
</dbReference>
<evidence type="ECO:0000313" key="1">
    <source>
        <dbReference type="EMBL" id="OAM91887.1"/>
    </source>
</evidence>
<sequence length="235" mass="25788">MTSSKERSPAEIAGLKDFFSQLKTIDREAKAAVEIAKPALVRLATELVGRTDAQAQLARQLFLSLYNGGFTKVELACLPLLPWPWQRDFADVLLAFNGPGFSDKDILKAFEAAGDAGGAWFFTEPAPIGNIAVSEDDGIEADNAGTAAREAMRLLARAIACQYSGQPFAIRKLLRDILEERECAPGIQIAGTDWKLRRFFCTMLRGFGRGDFEPEFIIEAFYDMAGDAGVAWLNE</sequence>
<accession>A0A178IQV8</accession>
<gene>
    <name evidence="1" type="ORF">AW736_26265</name>
</gene>
<dbReference type="STRING" id="1184151.AW736_26265"/>
<dbReference type="OrthoDB" id="206962at2"/>
<reference evidence="1 2" key="1">
    <citation type="submission" date="2016-01" db="EMBL/GenBank/DDBJ databases">
        <title>High potential of lignocellulose degradation of a new Verrucomicrobia species.</title>
        <authorList>
            <person name="Wang Y."/>
            <person name="Shi Y."/>
            <person name="Qiu Z."/>
            <person name="Liu S."/>
            <person name="Yang H."/>
        </authorList>
    </citation>
    <scope>NUCLEOTIDE SEQUENCE [LARGE SCALE GENOMIC DNA]</scope>
    <source>
        <strain evidence="1 2">TSB47</strain>
    </source>
</reference>
<comment type="caution">
    <text evidence="1">The sequence shown here is derived from an EMBL/GenBank/DDBJ whole genome shotgun (WGS) entry which is preliminary data.</text>
</comment>
<name>A0A178IQV8_9BACT</name>
<dbReference type="Proteomes" id="UP000078486">
    <property type="component" value="Unassembled WGS sequence"/>
</dbReference>
<evidence type="ECO:0000313" key="2">
    <source>
        <dbReference type="Proteomes" id="UP000078486"/>
    </source>
</evidence>
<keyword evidence="2" id="KW-1185">Reference proteome</keyword>
<dbReference type="EMBL" id="LRRQ01000003">
    <property type="protein sequence ID" value="OAM91887.1"/>
    <property type="molecule type" value="Genomic_DNA"/>
</dbReference>
<organism evidence="1 2">
    <name type="scientific">Termitidicoccus mucosus</name>
    <dbReference type="NCBI Taxonomy" id="1184151"/>
    <lineage>
        <taxon>Bacteria</taxon>
        <taxon>Pseudomonadati</taxon>
        <taxon>Verrucomicrobiota</taxon>
        <taxon>Opitutia</taxon>
        <taxon>Opitutales</taxon>
        <taxon>Opitutaceae</taxon>
        <taxon>Termitidicoccus</taxon>
    </lineage>
</organism>
<protein>
    <submittedName>
        <fullName evidence="1">Uncharacterized protein</fullName>
    </submittedName>
</protein>
<dbReference type="AlphaFoldDB" id="A0A178IQV8"/>